<feature type="transmembrane region" description="Helical" evidence="1">
    <location>
        <begin position="48"/>
        <end position="69"/>
    </location>
</feature>
<dbReference type="RefSeq" id="WP_216326206.1">
    <property type="nucleotide sequence ID" value="NZ_JAHKRT010000007.1"/>
</dbReference>
<dbReference type="EMBL" id="JAHKRT010000007">
    <property type="protein sequence ID" value="MBU3078980.1"/>
    <property type="molecule type" value="Genomic_DNA"/>
</dbReference>
<organism evidence="2 3">
    <name type="scientific">Sphingomonas quercus</name>
    <dbReference type="NCBI Taxonomy" id="2842451"/>
    <lineage>
        <taxon>Bacteria</taxon>
        <taxon>Pseudomonadati</taxon>
        <taxon>Pseudomonadota</taxon>
        <taxon>Alphaproteobacteria</taxon>
        <taxon>Sphingomonadales</taxon>
        <taxon>Sphingomonadaceae</taxon>
        <taxon>Sphingomonas</taxon>
    </lineage>
</organism>
<feature type="transmembrane region" description="Helical" evidence="1">
    <location>
        <begin position="76"/>
        <end position="98"/>
    </location>
</feature>
<keyword evidence="3" id="KW-1185">Reference proteome</keyword>
<reference evidence="2 3" key="1">
    <citation type="submission" date="2021-06" db="EMBL/GenBank/DDBJ databases">
        <title>Sphingomonas sp. XMGL2, whole genome shotgun sequencing project.</title>
        <authorList>
            <person name="Zhao G."/>
            <person name="Shen L."/>
        </authorList>
    </citation>
    <scope>NUCLEOTIDE SEQUENCE [LARGE SCALE GENOMIC DNA]</scope>
    <source>
        <strain evidence="2 3">XMGL2</strain>
    </source>
</reference>
<evidence type="ECO:0000256" key="1">
    <source>
        <dbReference type="SAM" id="Phobius"/>
    </source>
</evidence>
<keyword evidence="1" id="KW-1133">Transmembrane helix</keyword>
<comment type="caution">
    <text evidence="2">The sequence shown here is derived from an EMBL/GenBank/DDBJ whole genome shotgun (WGS) entry which is preliminary data.</text>
</comment>
<keyword evidence="1" id="KW-0812">Transmembrane</keyword>
<feature type="transmembrane region" description="Helical" evidence="1">
    <location>
        <begin position="199"/>
        <end position="215"/>
    </location>
</feature>
<accession>A0ABS6BL05</accession>
<proteinExistence type="predicted"/>
<dbReference type="PANTHER" id="PTHR33802">
    <property type="entry name" value="SI:CH211-161H7.5-RELATED"/>
    <property type="match status" value="1"/>
</dbReference>
<evidence type="ECO:0000313" key="2">
    <source>
        <dbReference type="EMBL" id="MBU3078980.1"/>
    </source>
</evidence>
<sequence length="247" mass="25604">MASPLSRLAPLILALFQIVAPLLPRLGIGLPIGDQSDAVRNLITPAGWAFAIWGPLYAGTIVFAVYQALPGQRDNALVAAIRWPAAAAFLGNGLWAAYTQLHGLGAISSGIIVGTLACLLVINRLFARWPERLHAAERWCVFLPLSALAGWITAATIANFAATLRFYEVAVTPPLAATMLIAGAVGAAVLLVQWRGNPPYGLLFLWALAAIFAAGGQASAIVAAAAAIAAILVLAAMAIGRRSAVAP</sequence>
<protein>
    <recommendedName>
        <fullName evidence="4">Tryptophan-rich sensory protein</fullName>
    </recommendedName>
</protein>
<name>A0ABS6BL05_9SPHN</name>
<feature type="transmembrane region" description="Helical" evidence="1">
    <location>
        <begin position="174"/>
        <end position="192"/>
    </location>
</feature>
<feature type="transmembrane region" description="Helical" evidence="1">
    <location>
        <begin position="139"/>
        <end position="162"/>
    </location>
</feature>
<evidence type="ECO:0008006" key="4">
    <source>
        <dbReference type="Google" id="ProtNLM"/>
    </source>
</evidence>
<evidence type="ECO:0000313" key="3">
    <source>
        <dbReference type="Proteomes" id="UP000776276"/>
    </source>
</evidence>
<feature type="transmembrane region" description="Helical" evidence="1">
    <location>
        <begin position="104"/>
        <end position="127"/>
    </location>
</feature>
<keyword evidence="1" id="KW-0472">Membrane</keyword>
<dbReference type="PANTHER" id="PTHR33802:SF1">
    <property type="entry name" value="XK-RELATED PROTEIN"/>
    <property type="match status" value="1"/>
</dbReference>
<dbReference type="Proteomes" id="UP000776276">
    <property type="component" value="Unassembled WGS sequence"/>
</dbReference>
<feature type="transmembrane region" description="Helical" evidence="1">
    <location>
        <begin position="221"/>
        <end position="240"/>
    </location>
</feature>
<gene>
    <name evidence="2" type="ORF">KOF26_14050</name>
</gene>